<dbReference type="InterPro" id="IPR036388">
    <property type="entry name" value="WH-like_DNA-bd_sf"/>
</dbReference>
<sequence>MFGLERMRALHAVATHGTVAAAATALHVTPSGVSQQLAKLEREAGQRLLEPHGRTVRLTTAGHVLAGHAATILAQLDKARSDLELLREDLTGPLRIGAIPTTVHALLPPVLAALRAQHPGLEVTLHEGEAEETMPLVVDGRLDVAVLESWAHRPVTVPPSTSRTTLLSDVADLALPAGHRLAHRKAVDLAEVNDLPWIAWSAGSGCHDWLVHVLRQQGMSARITCTVGSYPTQLALVAGNVGAAVIPRLGRDSVPDGVRLLTTRPALNRTIYAINRAEDDDRGRDQGVRGRPDGGGDRVPPPRLTTGRELPPPPRPLAGRDRGGSTRRWPVQTRVSWNCWFCPLPHGYCLNCRLSCELLGRSRHLPECRATSRE</sequence>
<dbReference type="EMBL" id="RJKM01000001">
    <property type="protein sequence ID" value="ROP42508.1"/>
    <property type="molecule type" value="Genomic_DNA"/>
</dbReference>
<dbReference type="InterPro" id="IPR005119">
    <property type="entry name" value="LysR_subst-bd"/>
</dbReference>
<dbReference type="GO" id="GO:0003700">
    <property type="term" value="F:DNA-binding transcription factor activity"/>
    <property type="evidence" value="ECO:0007669"/>
    <property type="project" value="InterPro"/>
</dbReference>
<dbReference type="CDD" id="cd08423">
    <property type="entry name" value="PBP2_LTTR_like_6"/>
    <property type="match status" value="1"/>
</dbReference>
<feature type="domain" description="HTH lysR-type" evidence="6">
    <location>
        <begin position="2"/>
        <end position="59"/>
    </location>
</feature>
<evidence type="ECO:0000313" key="8">
    <source>
        <dbReference type="Proteomes" id="UP000268727"/>
    </source>
</evidence>
<organism evidence="7 8">
    <name type="scientific">Saccharothrix texasensis</name>
    <dbReference type="NCBI Taxonomy" id="103734"/>
    <lineage>
        <taxon>Bacteria</taxon>
        <taxon>Bacillati</taxon>
        <taxon>Actinomycetota</taxon>
        <taxon>Actinomycetes</taxon>
        <taxon>Pseudonocardiales</taxon>
        <taxon>Pseudonocardiaceae</taxon>
        <taxon>Saccharothrix</taxon>
    </lineage>
</organism>
<comment type="similarity">
    <text evidence="1">Belongs to the LysR transcriptional regulatory family.</text>
</comment>
<accession>A0A3N1HJ12</accession>
<dbReference type="SUPFAM" id="SSF53850">
    <property type="entry name" value="Periplasmic binding protein-like II"/>
    <property type="match status" value="1"/>
</dbReference>
<keyword evidence="4" id="KW-0804">Transcription</keyword>
<dbReference type="AlphaFoldDB" id="A0A3N1HJ12"/>
<keyword evidence="8" id="KW-1185">Reference proteome</keyword>
<evidence type="ECO:0000256" key="5">
    <source>
        <dbReference type="SAM" id="MobiDB-lite"/>
    </source>
</evidence>
<feature type="compositionally biased region" description="Basic and acidic residues" evidence="5">
    <location>
        <begin position="278"/>
        <end position="296"/>
    </location>
</feature>
<protein>
    <submittedName>
        <fullName evidence="7">DNA-binding transcriptional LysR family regulator</fullName>
    </submittedName>
</protein>
<dbReference type="GO" id="GO:0032993">
    <property type="term" value="C:protein-DNA complex"/>
    <property type="evidence" value="ECO:0007669"/>
    <property type="project" value="TreeGrafter"/>
</dbReference>
<dbReference type="PANTHER" id="PTHR30346:SF29">
    <property type="entry name" value="LYSR SUBSTRATE-BINDING"/>
    <property type="match status" value="1"/>
</dbReference>
<gene>
    <name evidence="7" type="ORF">EDD40_8011</name>
</gene>
<dbReference type="SUPFAM" id="SSF46785">
    <property type="entry name" value="Winged helix' DNA-binding domain"/>
    <property type="match status" value="1"/>
</dbReference>
<keyword evidence="2" id="KW-0805">Transcription regulation</keyword>
<proteinExistence type="inferred from homology"/>
<keyword evidence="3 7" id="KW-0238">DNA-binding</keyword>
<evidence type="ECO:0000256" key="4">
    <source>
        <dbReference type="ARBA" id="ARBA00023163"/>
    </source>
</evidence>
<dbReference type="InterPro" id="IPR036390">
    <property type="entry name" value="WH_DNA-bd_sf"/>
</dbReference>
<dbReference type="Proteomes" id="UP000268727">
    <property type="component" value="Unassembled WGS sequence"/>
</dbReference>
<dbReference type="InterPro" id="IPR000847">
    <property type="entry name" value="LysR_HTH_N"/>
</dbReference>
<evidence type="ECO:0000256" key="1">
    <source>
        <dbReference type="ARBA" id="ARBA00009437"/>
    </source>
</evidence>
<dbReference type="PANTHER" id="PTHR30346">
    <property type="entry name" value="TRANSCRIPTIONAL DUAL REGULATOR HCAR-RELATED"/>
    <property type="match status" value="1"/>
</dbReference>
<evidence type="ECO:0000313" key="7">
    <source>
        <dbReference type="EMBL" id="ROP42508.1"/>
    </source>
</evidence>
<dbReference type="Gene3D" id="3.40.190.10">
    <property type="entry name" value="Periplasmic binding protein-like II"/>
    <property type="match status" value="2"/>
</dbReference>
<dbReference type="PROSITE" id="PS50931">
    <property type="entry name" value="HTH_LYSR"/>
    <property type="match status" value="1"/>
</dbReference>
<evidence type="ECO:0000256" key="2">
    <source>
        <dbReference type="ARBA" id="ARBA00023015"/>
    </source>
</evidence>
<reference evidence="7 8" key="1">
    <citation type="submission" date="2018-11" db="EMBL/GenBank/DDBJ databases">
        <title>Sequencing the genomes of 1000 actinobacteria strains.</title>
        <authorList>
            <person name="Klenk H.-P."/>
        </authorList>
    </citation>
    <scope>NUCLEOTIDE SEQUENCE [LARGE SCALE GENOMIC DNA]</scope>
    <source>
        <strain evidence="7 8">DSM 44231</strain>
    </source>
</reference>
<name>A0A3N1HJ12_9PSEU</name>
<feature type="region of interest" description="Disordered" evidence="5">
    <location>
        <begin position="278"/>
        <end position="327"/>
    </location>
</feature>
<dbReference type="Pfam" id="PF00126">
    <property type="entry name" value="HTH_1"/>
    <property type="match status" value="1"/>
</dbReference>
<dbReference type="GO" id="GO:0003677">
    <property type="term" value="F:DNA binding"/>
    <property type="evidence" value="ECO:0007669"/>
    <property type="project" value="UniProtKB-KW"/>
</dbReference>
<dbReference type="Gene3D" id="1.10.10.10">
    <property type="entry name" value="Winged helix-like DNA-binding domain superfamily/Winged helix DNA-binding domain"/>
    <property type="match status" value="1"/>
</dbReference>
<evidence type="ECO:0000256" key="3">
    <source>
        <dbReference type="ARBA" id="ARBA00023125"/>
    </source>
</evidence>
<comment type="caution">
    <text evidence="7">The sequence shown here is derived from an EMBL/GenBank/DDBJ whole genome shotgun (WGS) entry which is preliminary data.</text>
</comment>
<dbReference type="Pfam" id="PF03466">
    <property type="entry name" value="LysR_substrate"/>
    <property type="match status" value="1"/>
</dbReference>
<evidence type="ECO:0000259" key="6">
    <source>
        <dbReference type="PROSITE" id="PS50931"/>
    </source>
</evidence>